<dbReference type="Gene3D" id="2.30.40.10">
    <property type="entry name" value="Urease, subunit C, domain 1"/>
    <property type="match status" value="1"/>
</dbReference>
<accession>A0ABP8HT95</accession>
<feature type="chain" id="PRO_5046611505" evidence="1">
    <location>
        <begin position="22"/>
        <end position="429"/>
    </location>
</feature>
<dbReference type="SUPFAM" id="SSF51338">
    <property type="entry name" value="Composite domain of metallo-dependent hydrolases"/>
    <property type="match status" value="1"/>
</dbReference>
<keyword evidence="4" id="KW-1185">Reference proteome</keyword>
<dbReference type="InterPro" id="IPR051781">
    <property type="entry name" value="Metallo-dep_Hydrolase"/>
</dbReference>
<proteinExistence type="predicted"/>
<gene>
    <name evidence="3" type="ORF">GCM10023184_44970</name>
</gene>
<comment type="caution">
    <text evidence="3">The sequence shown here is derived from an EMBL/GenBank/DDBJ whole genome shotgun (WGS) entry which is preliminary data.</text>
</comment>
<dbReference type="InterPro" id="IPR011059">
    <property type="entry name" value="Metal-dep_hydrolase_composite"/>
</dbReference>
<dbReference type="PANTHER" id="PTHR43135">
    <property type="entry name" value="ALPHA-D-RIBOSE 1-METHYLPHOSPHONATE 5-TRIPHOSPHATE DIPHOSPHATASE"/>
    <property type="match status" value="1"/>
</dbReference>
<feature type="domain" description="Amidohydrolase-related" evidence="2">
    <location>
        <begin position="207"/>
        <end position="408"/>
    </location>
</feature>
<evidence type="ECO:0000313" key="4">
    <source>
        <dbReference type="Proteomes" id="UP001501725"/>
    </source>
</evidence>
<reference evidence="4" key="1">
    <citation type="journal article" date="2019" name="Int. J. Syst. Evol. Microbiol.">
        <title>The Global Catalogue of Microorganisms (GCM) 10K type strain sequencing project: providing services to taxonomists for standard genome sequencing and annotation.</title>
        <authorList>
            <consortium name="The Broad Institute Genomics Platform"/>
            <consortium name="The Broad Institute Genome Sequencing Center for Infectious Disease"/>
            <person name="Wu L."/>
            <person name="Ma J."/>
        </authorList>
    </citation>
    <scope>NUCLEOTIDE SEQUENCE [LARGE SCALE GENOMIC DNA]</scope>
    <source>
        <strain evidence="4">JCM 17919</strain>
    </source>
</reference>
<organism evidence="3 4">
    <name type="scientific">Flaviaesturariibacter amylovorans</name>
    <dbReference type="NCBI Taxonomy" id="1084520"/>
    <lineage>
        <taxon>Bacteria</taxon>
        <taxon>Pseudomonadati</taxon>
        <taxon>Bacteroidota</taxon>
        <taxon>Chitinophagia</taxon>
        <taxon>Chitinophagales</taxon>
        <taxon>Chitinophagaceae</taxon>
        <taxon>Flaviaestuariibacter</taxon>
    </lineage>
</organism>
<dbReference type="InterPro" id="IPR032466">
    <property type="entry name" value="Metal_Hydrolase"/>
</dbReference>
<evidence type="ECO:0000256" key="1">
    <source>
        <dbReference type="SAM" id="SignalP"/>
    </source>
</evidence>
<name>A0ABP8HT95_9BACT</name>
<keyword evidence="1" id="KW-0732">Signal</keyword>
<dbReference type="SUPFAM" id="SSF51556">
    <property type="entry name" value="Metallo-dependent hydrolases"/>
    <property type="match status" value="1"/>
</dbReference>
<dbReference type="Proteomes" id="UP001501725">
    <property type="component" value="Unassembled WGS sequence"/>
</dbReference>
<evidence type="ECO:0000259" key="2">
    <source>
        <dbReference type="Pfam" id="PF01979"/>
    </source>
</evidence>
<protein>
    <submittedName>
        <fullName evidence="3">Amidohydrolase</fullName>
    </submittedName>
</protein>
<dbReference type="RefSeq" id="WP_345258263.1">
    <property type="nucleotide sequence ID" value="NZ_BAABGY010000018.1"/>
</dbReference>
<feature type="signal peptide" evidence="1">
    <location>
        <begin position="1"/>
        <end position="21"/>
    </location>
</feature>
<dbReference type="PANTHER" id="PTHR43135:SF3">
    <property type="entry name" value="ALPHA-D-RIBOSE 1-METHYLPHOSPHONATE 5-TRIPHOSPHATE DIPHOSPHATASE"/>
    <property type="match status" value="1"/>
</dbReference>
<dbReference type="Pfam" id="PF01979">
    <property type="entry name" value="Amidohydro_1"/>
    <property type="match status" value="1"/>
</dbReference>
<evidence type="ECO:0000313" key="3">
    <source>
        <dbReference type="EMBL" id="GAA4344111.1"/>
    </source>
</evidence>
<dbReference type="InterPro" id="IPR006680">
    <property type="entry name" value="Amidohydro-rel"/>
</dbReference>
<dbReference type="Gene3D" id="3.20.20.140">
    <property type="entry name" value="Metal-dependent hydrolases"/>
    <property type="match status" value="1"/>
</dbReference>
<dbReference type="EMBL" id="BAABGY010000018">
    <property type="protein sequence ID" value="GAA4344111.1"/>
    <property type="molecule type" value="Genomic_DNA"/>
</dbReference>
<sequence length="429" mass="46307">MKQTFLSIVLAGALLSATAQETVYPAPKQTTPFLITNATVHTGNGQVLPNSSVLVADGKIVQVSTSVTAPAGTRSIDAAGKHLYPGLILTDTYLGLVEVPTVRATNDVQEIGDLNPSVRAIVAYNTDSRVINTLRPNGILLAQVAPTGGWLSGASSVVQLDAWNWEDAAYKADNGFHVYMPSLIPRPRGFRPPGAAEVDPIKQGLEQVDAMKAFFREAKAYAAAHTETNLGFEAVQGLYNKSKKLFVHANTVRQMLVALDFVREFGFDMVIVGGSDSWQIADLLKQNNVAVILSQPHRLPTLEDDDVDQPYKTPAQLQKAGVLFAINDEDGQTRGRNLPFNAGTAAAYGLTKEQALSAITLNAARILGIADRTGSIEVGKDANFVLSTGDILDMRSNNITDAFIQGRAIPLESKHSQLYDRYRTKYGLK</sequence>